<feature type="coiled-coil region" evidence="4">
    <location>
        <begin position="261"/>
        <end position="295"/>
    </location>
</feature>
<organism evidence="7">
    <name type="scientific">Herbiconiux sp. A18JL235</name>
    <dbReference type="NCBI Taxonomy" id="3152363"/>
    <lineage>
        <taxon>Bacteria</taxon>
        <taxon>Bacillati</taxon>
        <taxon>Actinomycetota</taxon>
        <taxon>Actinomycetes</taxon>
        <taxon>Micrococcales</taxon>
        <taxon>Microbacteriaceae</taxon>
        <taxon>Herbiconiux</taxon>
    </lineage>
</organism>
<reference evidence="7" key="1">
    <citation type="submission" date="2024-05" db="EMBL/GenBank/DDBJ databases">
        <title>Herbiconiux sp. A18JL235.</title>
        <authorList>
            <person name="Zhang G."/>
        </authorList>
    </citation>
    <scope>NUCLEOTIDE SEQUENCE</scope>
    <source>
        <strain evidence="7">A18JL235</strain>
    </source>
</reference>
<evidence type="ECO:0000256" key="1">
    <source>
        <dbReference type="ARBA" id="ARBA00022737"/>
    </source>
</evidence>
<dbReference type="InterPro" id="IPR027417">
    <property type="entry name" value="P-loop_NTPase"/>
</dbReference>
<dbReference type="Gene3D" id="3.40.50.300">
    <property type="entry name" value="P-loop containing nucleotide triphosphate hydrolases"/>
    <property type="match status" value="2"/>
</dbReference>
<evidence type="ECO:0000256" key="5">
    <source>
        <dbReference type="SAM" id="MobiDB-lite"/>
    </source>
</evidence>
<evidence type="ECO:0000256" key="4">
    <source>
        <dbReference type="SAM" id="Coils"/>
    </source>
</evidence>
<feature type="domain" description="ABC transporter" evidence="6">
    <location>
        <begin position="15"/>
        <end position="272"/>
    </location>
</feature>
<keyword evidence="4" id="KW-0175">Coiled coil</keyword>
<proteinExistence type="predicted"/>
<evidence type="ECO:0000256" key="2">
    <source>
        <dbReference type="ARBA" id="ARBA00022741"/>
    </source>
</evidence>
<dbReference type="InterPro" id="IPR050611">
    <property type="entry name" value="ABCF"/>
</dbReference>
<keyword evidence="1" id="KW-0677">Repeat</keyword>
<dbReference type="PROSITE" id="PS50893">
    <property type="entry name" value="ABC_TRANSPORTER_2"/>
    <property type="match status" value="1"/>
</dbReference>
<dbReference type="SUPFAM" id="SSF52540">
    <property type="entry name" value="P-loop containing nucleoside triphosphate hydrolases"/>
    <property type="match status" value="2"/>
</dbReference>
<evidence type="ECO:0000259" key="6">
    <source>
        <dbReference type="PROSITE" id="PS50893"/>
    </source>
</evidence>
<dbReference type="Pfam" id="PF00005">
    <property type="entry name" value="ABC_tran"/>
    <property type="match status" value="2"/>
</dbReference>
<protein>
    <submittedName>
        <fullName evidence="7">ATP-binding cassette domain-containing protein</fullName>
    </submittedName>
</protein>
<gene>
    <name evidence="7" type="ORF">ABFY20_05955</name>
</gene>
<name>A0AB39BKL4_9MICO</name>
<feature type="compositionally biased region" description="Basic and acidic residues" evidence="5">
    <location>
        <begin position="429"/>
        <end position="466"/>
    </location>
</feature>
<evidence type="ECO:0000313" key="7">
    <source>
        <dbReference type="EMBL" id="XDI06643.1"/>
    </source>
</evidence>
<keyword evidence="2" id="KW-0547">Nucleotide-binding</keyword>
<dbReference type="EMBL" id="CP162511">
    <property type="protein sequence ID" value="XDI06643.1"/>
    <property type="molecule type" value="Genomic_DNA"/>
</dbReference>
<keyword evidence="3 7" id="KW-0067">ATP-binding</keyword>
<sequence length="639" mass="66594">MSSSSHTSSSAEAAITFRGLTFEWPDGSVALDGLSGTFGPGRTALIGDNGTGKSTLLKLVAGLLQPSSGTIVTTGEVGYLPQTLTLDAGASIAELLGIDSTLTALRAIEAGDVAPHHFDAVGDDWDVEARALEALARLELGWGEGAGPGDASHRTGVGAGAAATPSATVLDRTVGTLSGGEAMLVAIAGLRLRNLPITLLDEPTNNLDRAGRARVGALVDDWPGALVVVSHDLELLERVDATAELHAGRLTTFGGAYSAWRENLEREQSAAAQAARSAEQALKAEKRQRIEAETKLARRARTARQAQLSGGIPRILAGGLANRAQVSAGALRSGHDSRVDSAQAAVDAADARVREVQHIRLDLPDPAVPRARRIAELRGSDGTVVHLQGPERVALVGANGVGKTTLLLDLLNSRTDGRSANGGSTNGSSERRADGSADGRADGSSEGRTDGRADDRSDARAVDRADAQAVGRTDGPTAGAPLDPPRASGVLATDRVGYLSQRLDDLDPEASALEEVRRAAPGVAPARIRDQLARLLLRGAAVDRPIASLSGGERFRVALARLLLADPPVQLLVLDEPTNNLDLSSVEQLVEALAAYRGALLVVSHDDAFLDRLAPDTTFELTRDGRLVRLDREAPIETS</sequence>
<evidence type="ECO:0000256" key="3">
    <source>
        <dbReference type="ARBA" id="ARBA00022840"/>
    </source>
</evidence>
<dbReference type="InterPro" id="IPR003439">
    <property type="entry name" value="ABC_transporter-like_ATP-bd"/>
</dbReference>
<dbReference type="RefSeq" id="WP_368499022.1">
    <property type="nucleotide sequence ID" value="NZ_CP162511.1"/>
</dbReference>
<dbReference type="PANTHER" id="PTHR19211">
    <property type="entry name" value="ATP-BINDING TRANSPORT PROTEIN-RELATED"/>
    <property type="match status" value="1"/>
</dbReference>
<dbReference type="AlphaFoldDB" id="A0AB39BKL4"/>
<dbReference type="PANTHER" id="PTHR19211:SF6">
    <property type="entry name" value="BLL7188 PROTEIN"/>
    <property type="match status" value="1"/>
</dbReference>
<accession>A0AB39BKL4</accession>
<dbReference type="GO" id="GO:0016887">
    <property type="term" value="F:ATP hydrolysis activity"/>
    <property type="evidence" value="ECO:0007669"/>
    <property type="project" value="InterPro"/>
</dbReference>
<feature type="region of interest" description="Disordered" evidence="5">
    <location>
        <begin position="414"/>
        <end position="489"/>
    </location>
</feature>
<dbReference type="InterPro" id="IPR003593">
    <property type="entry name" value="AAA+_ATPase"/>
</dbReference>
<dbReference type="GO" id="GO:0005524">
    <property type="term" value="F:ATP binding"/>
    <property type="evidence" value="ECO:0007669"/>
    <property type="project" value="UniProtKB-KW"/>
</dbReference>
<dbReference type="SMART" id="SM00382">
    <property type="entry name" value="AAA"/>
    <property type="match status" value="2"/>
</dbReference>